<dbReference type="InterPro" id="IPR014166">
    <property type="entry name" value="Tol-Pal_acyl-CoA_thioesterase"/>
</dbReference>
<protein>
    <submittedName>
        <fullName evidence="3">Tol-pal system-associated acyl-CoA thioesterase</fullName>
    </submittedName>
</protein>
<dbReference type="SUPFAM" id="SSF54637">
    <property type="entry name" value="Thioesterase/thiol ester dehydrase-isomerase"/>
    <property type="match status" value="1"/>
</dbReference>
<reference evidence="3 4" key="1">
    <citation type="submission" date="2020-02" db="EMBL/GenBank/DDBJ databases">
        <title>complete genome sequence of Rhodobacteraceae bacterium.</title>
        <authorList>
            <person name="Park J."/>
            <person name="Kim Y.-S."/>
            <person name="Kim K.-H."/>
        </authorList>
    </citation>
    <scope>NUCLEOTIDE SEQUENCE [LARGE SCALE GENOMIC DNA]</scope>
    <source>
        <strain evidence="3 4">RR4-56</strain>
    </source>
</reference>
<dbReference type="CDD" id="cd00586">
    <property type="entry name" value="4HBT"/>
    <property type="match status" value="1"/>
</dbReference>
<dbReference type="GO" id="GO:0047617">
    <property type="term" value="F:fatty acyl-CoA hydrolase activity"/>
    <property type="evidence" value="ECO:0007669"/>
    <property type="project" value="TreeGrafter"/>
</dbReference>
<dbReference type="NCBIfam" id="TIGR00051">
    <property type="entry name" value="YbgC/FadM family acyl-CoA thioesterase"/>
    <property type="match status" value="1"/>
</dbReference>
<proteinExistence type="inferred from homology"/>
<dbReference type="EMBL" id="CP049056">
    <property type="protein sequence ID" value="QIE55307.1"/>
    <property type="molecule type" value="Genomic_DNA"/>
</dbReference>
<dbReference type="InterPro" id="IPR029069">
    <property type="entry name" value="HotDog_dom_sf"/>
</dbReference>
<gene>
    <name evidence="3" type="primary">ybgC</name>
    <name evidence="3" type="ORF">G5B40_07470</name>
</gene>
<dbReference type="Gene3D" id="3.10.129.10">
    <property type="entry name" value="Hotdog Thioesterase"/>
    <property type="match status" value="1"/>
</dbReference>
<keyword evidence="4" id="KW-1185">Reference proteome</keyword>
<dbReference type="PANTHER" id="PTHR31793">
    <property type="entry name" value="4-HYDROXYBENZOYL-COA THIOESTERASE FAMILY MEMBER"/>
    <property type="match status" value="1"/>
</dbReference>
<dbReference type="KEGG" id="hdh:G5B40_07470"/>
<dbReference type="Pfam" id="PF13279">
    <property type="entry name" value="4HBT_2"/>
    <property type="match status" value="1"/>
</dbReference>
<organism evidence="3 4">
    <name type="scientific">Pikeienuella piscinae</name>
    <dbReference type="NCBI Taxonomy" id="2748098"/>
    <lineage>
        <taxon>Bacteria</taxon>
        <taxon>Pseudomonadati</taxon>
        <taxon>Pseudomonadota</taxon>
        <taxon>Alphaproteobacteria</taxon>
        <taxon>Rhodobacterales</taxon>
        <taxon>Paracoccaceae</taxon>
        <taxon>Pikeienuella</taxon>
    </lineage>
</organism>
<accession>A0A7L5BXQ4</accession>
<evidence type="ECO:0000313" key="3">
    <source>
        <dbReference type="EMBL" id="QIE55307.1"/>
    </source>
</evidence>
<name>A0A7L5BXQ4_9RHOB</name>
<evidence type="ECO:0000313" key="4">
    <source>
        <dbReference type="Proteomes" id="UP000503336"/>
    </source>
</evidence>
<dbReference type="Proteomes" id="UP000503336">
    <property type="component" value="Chromosome"/>
</dbReference>
<dbReference type="PANTHER" id="PTHR31793:SF37">
    <property type="entry name" value="ACYL-COA THIOESTER HYDROLASE YBGC"/>
    <property type="match status" value="1"/>
</dbReference>
<comment type="similarity">
    <text evidence="1">Belongs to the 4-hydroxybenzoyl-CoA thioesterase family.</text>
</comment>
<dbReference type="InterPro" id="IPR050563">
    <property type="entry name" value="4-hydroxybenzoyl-CoA_TE"/>
</dbReference>
<dbReference type="InterPro" id="IPR006684">
    <property type="entry name" value="YbgC/YbaW"/>
</dbReference>
<dbReference type="AlphaFoldDB" id="A0A7L5BXQ4"/>
<evidence type="ECO:0000256" key="1">
    <source>
        <dbReference type="ARBA" id="ARBA00005953"/>
    </source>
</evidence>
<keyword evidence="2" id="KW-0378">Hydrolase</keyword>
<dbReference type="FunFam" id="3.10.129.10:FF:000004">
    <property type="entry name" value="Tol-pal system-associated acyl-CoA thioesterase"/>
    <property type="match status" value="1"/>
</dbReference>
<evidence type="ECO:0000256" key="2">
    <source>
        <dbReference type="ARBA" id="ARBA00022801"/>
    </source>
</evidence>
<sequence length="130" mass="14790">MTHEAEFRIHYEDTDMAGVVYYANYLKFIERARSDALREAGVDQRAMRESGLVFVVTRVEADYLSPARYDDVIRVETTLKELRGASATLRQAVFREKTPLFRSVVRFACMGLEGRPLRMPAAARAALEAL</sequence>
<dbReference type="RefSeq" id="WP_165097017.1">
    <property type="nucleotide sequence ID" value="NZ_CP049056.1"/>
</dbReference>
<dbReference type="PIRSF" id="PIRSF003230">
    <property type="entry name" value="YbgC"/>
    <property type="match status" value="1"/>
</dbReference>
<dbReference type="NCBIfam" id="TIGR02799">
    <property type="entry name" value="thio_ybgC"/>
    <property type="match status" value="1"/>
</dbReference>